<name>A0A9X2SZ75_9BACT</name>
<dbReference type="RefSeq" id="WP_258424187.1">
    <property type="nucleotide sequence ID" value="NZ_JANSUY010000014.1"/>
</dbReference>
<evidence type="ECO:0000256" key="1">
    <source>
        <dbReference type="SAM" id="Phobius"/>
    </source>
</evidence>
<proteinExistence type="predicted"/>
<dbReference type="Pfam" id="PF18895">
    <property type="entry name" value="T4SS_pilin"/>
    <property type="match status" value="1"/>
</dbReference>
<dbReference type="EMBL" id="JANSUY010000014">
    <property type="protein sequence ID" value="MCR9016337.1"/>
    <property type="molecule type" value="Genomic_DNA"/>
</dbReference>
<evidence type="ECO:0000313" key="2">
    <source>
        <dbReference type="EMBL" id="MCR9016337.1"/>
    </source>
</evidence>
<organism evidence="2 3">
    <name type="scientific">Aquiflexum gelatinilyticum</name>
    <dbReference type="NCBI Taxonomy" id="2961943"/>
    <lineage>
        <taxon>Bacteria</taxon>
        <taxon>Pseudomonadati</taxon>
        <taxon>Bacteroidota</taxon>
        <taxon>Cytophagia</taxon>
        <taxon>Cytophagales</taxon>
        <taxon>Cyclobacteriaceae</taxon>
        <taxon>Aquiflexum</taxon>
    </lineage>
</organism>
<sequence length="92" mass="10498">MEFDYNAEFKHPPVKTSDWFLTILIANIPVIGFIMLIVWAVDKTGNPNKANWAKAKLIWYAIGFGLLVLFLLMIGFGTVSGVFDEIDWNDFQ</sequence>
<evidence type="ECO:0000313" key="3">
    <source>
        <dbReference type="Proteomes" id="UP001142175"/>
    </source>
</evidence>
<comment type="caution">
    <text evidence="2">The sequence shown here is derived from an EMBL/GenBank/DDBJ whole genome shotgun (WGS) entry which is preliminary data.</text>
</comment>
<keyword evidence="1" id="KW-1133">Transmembrane helix</keyword>
<dbReference type="Proteomes" id="UP001142175">
    <property type="component" value="Unassembled WGS sequence"/>
</dbReference>
<keyword evidence="1" id="KW-0472">Membrane</keyword>
<dbReference type="InterPro" id="IPR043993">
    <property type="entry name" value="T4SS_pilin"/>
</dbReference>
<keyword evidence="3" id="KW-1185">Reference proteome</keyword>
<gene>
    <name evidence="2" type="ORF">NU887_14925</name>
</gene>
<reference evidence="2" key="1">
    <citation type="submission" date="2022-08" db="EMBL/GenBank/DDBJ databases">
        <authorList>
            <person name="Zhang D."/>
        </authorList>
    </citation>
    <scope>NUCLEOTIDE SEQUENCE</scope>
    <source>
        <strain evidence="2">XJ19-11</strain>
    </source>
</reference>
<keyword evidence="1" id="KW-0812">Transmembrane</keyword>
<dbReference type="AlphaFoldDB" id="A0A9X2SZ75"/>
<protein>
    <submittedName>
        <fullName evidence="2">Uncharacterized protein</fullName>
    </submittedName>
</protein>
<feature type="transmembrane region" description="Helical" evidence="1">
    <location>
        <begin position="57"/>
        <end position="83"/>
    </location>
</feature>
<feature type="transmembrane region" description="Helical" evidence="1">
    <location>
        <begin position="20"/>
        <end position="41"/>
    </location>
</feature>
<accession>A0A9X2SZ75</accession>